<feature type="region of interest" description="Disordered" evidence="2">
    <location>
        <begin position="423"/>
        <end position="467"/>
    </location>
</feature>
<sequence length="467" mass="54542">MKVNFGLGSIKTLISNYQKPKSDRENSNSEITNANMQKLSKHGRSQSVEKILFKRRIHSIENSDRDLSSRYHISYKTQSNFKSLDIPLKQLLRSSSTELKPSVEIAMVFNKAQEIVKSENCDNPFEKIKIILKLFDLIINEDKCYKNEMMLIREEINKAIFANKREIQTEILEQSLDKHWDILKDLTEEIPYFYIYDIAVKSSEEKRKIMKQNKLKGRIIKENFEKSLKEKDAVINNLKGEIEILIGKLEKLEYEAKEFLGERIALENQLSRAFKKINDLNSALESQEDIISEYDKIKYELQETLKKTQIFSNEMETKLFTLQQQNREIKFQYDSLSDSFKTCLLKLKIAYKENQDFEAIISNLELQNSELYIRAAAGFEELTPRPDLSEAFEEVEIEMPKATTQDKVQILCTYIKKYKEKTFDSPKKKGRSTPNKKHKRRPSNLSSIGEDIKKSVLDSSRISSNNS</sequence>
<keyword evidence="4" id="KW-1185">Reference proteome</keyword>
<feature type="compositionally biased region" description="Polar residues" evidence="2">
    <location>
        <begin position="28"/>
        <end position="38"/>
    </location>
</feature>
<feature type="compositionally biased region" description="Basic residues" evidence="2">
    <location>
        <begin position="428"/>
        <end position="442"/>
    </location>
</feature>
<name>A0AAU9IT48_9CILI</name>
<accession>A0AAU9IT48</accession>
<protein>
    <submittedName>
        <fullName evidence="3">Uncharacterized protein</fullName>
    </submittedName>
</protein>
<feature type="compositionally biased region" description="Polar residues" evidence="2">
    <location>
        <begin position="457"/>
        <end position="467"/>
    </location>
</feature>
<comment type="caution">
    <text evidence="3">The sequence shown here is derived from an EMBL/GenBank/DDBJ whole genome shotgun (WGS) entry which is preliminary data.</text>
</comment>
<dbReference type="EMBL" id="CAJZBQ010000018">
    <property type="protein sequence ID" value="CAG9317224.1"/>
    <property type="molecule type" value="Genomic_DNA"/>
</dbReference>
<evidence type="ECO:0000313" key="3">
    <source>
        <dbReference type="EMBL" id="CAG9317224.1"/>
    </source>
</evidence>
<evidence type="ECO:0000256" key="1">
    <source>
        <dbReference type="SAM" id="Coils"/>
    </source>
</evidence>
<proteinExistence type="predicted"/>
<organism evidence="3 4">
    <name type="scientific">Blepharisma stoltei</name>
    <dbReference type="NCBI Taxonomy" id="1481888"/>
    <lineage>
        <taxon>Eukaryota</taxon>
        <taxon>Sar</taxon>
        <taxon>Alveolata</taxon>
        <taxon>Ciliophora</taxon>
        <taxon>Postciliodesmatophora</taxon>
        <taxon>Heterotrichea</taxon>
        <taxon>Heterotrichida</taxon>
        <taxon>Blepharismidae</taxon>
        <taxon>Blepharisma</taxon>
    </lineage>
</organism>
<gene>
    <name evidence="3" type="ORF">BSTOLATCC_MIC18478</name>
</gene>
<keyword evidence="1" id="KW-0175">Coiled coil</keyword>
<feature type="region of interest" description="Disordered" evidence="2">
    <location>
        <begin position="18"/>
        <end position="45"/>
    </location>
</feature>
<dbReference type="AlphaFoldDB" id="A0AAU9IT48"/>
<dbReference type="Proteomes" id="UP001162131">
    <property type="component" value="Unassembled WGS sequence"/>
</dbReference>
<evidence type="ECO:0000256" key="2">
    <source>
        <dbReference type="SAM" id="MobiDB-lite"/>
    </source>
</evidence>
<evidence type="ECO:0000313" key="4">
    <source>
        <dbReference type="Proteomes" id="UP001162131"/>
    </source>
</evidence>
<reference evidence="3" key="1">
    <citation type="submission" date="2021-09" db="EMBL/GenBank/DDBJ databases">
        <authorList>
            <consortium name="AG Swart"/>
            <person name="Singh M."/>
            <person name="Singh A."/>
            <person name="Seah K."/>
            <person name="Emmerich C."/>
        </authorList>
    </citation>
    <scope>NUCLEOTIDE SEQUENCE</scope>
    <source>
        <strain evidence="3">ATCC30299</strain>
    </source>
</reference>
<feature type="coiled-coil region" evidence="1">
    <location>
        <begin position="221"/>
        <end position="283"/>
    </location>
</feature>